<name>A0A124JWN1_9SPHN</name>
<dbReference type="GO" id="GO:0006310">
    <property type="term" value="P:DNA recombination"/>
    <property type="evidence" value="ECO:0007669"/>
    <property type="project" value="UniProtKB-KW"/>
</dbReference>
<dbReference type="PROSITE" id="PS51898">
    <property type="entry name" value="TYR_RECOMBINASE"/>
    <property type="match status" value="1"/>
</dbReference>
<evidence type="ECO:0000259" key="2">
    <source>
        <dbReference type="PROSITE" id="PS51898"/>
    </source>
</evidence>
<dbReference type="AlphaFoldDB" id="A0A124JWN1"/>
<dbReference type="InterPro" id="IPR013762">
    <property type="entry name" value="Integrase-like_cat_sf"/>
</dbReference>
<dbReference type="Gene3D" id="1.10.443.10">
    <property type="entry name" value="Intergrase catalytic core"/>
    <property type="match status" value="1"/>
</dbReference>
<dbReference type="EMBL" id="LLZS01000001">
    <property type="protein sequence ID" value="KUR73507.1"/>
    <property type="molecule type" value="Genomic_DNA"/>
</dbReference>
<sequence>MPLEPYPRGAVWWARGRVEYNGAPITEYYRCSTGASEEPGAWDWCRAEEQRVIRIHLLGEDPEEKIITFAEAVLQYEAKPKEAAYLVPITKEIGSIPIHELSPKVVRELGPKLYPNCSTDTWTRQVVTPVRAVLNNINDSESGIAFRVRGYTQKEKVAQDNKRKSTGRKKYPPGSWEWLLKFREHAPPRLGALALLMFVTGARISQAVSMHPRKHINKAKGMICIPGAKGHGDRWLRVPDEILSELTALPEVYPRDWPRKPENLRLFGYADRGGPRKLWNKACEDAGIEQIPFHPAGRHGFGQEMNVRERVDEKAAGAFGGWSDLNLMRNTYTHAEDAEIKINQALRRGLLKAERKTRLKLRKEP</sequence>
<protein>
    <submittedName>
        <fullName evidence="3">Integrase</fullName>
    </submittedName>
</protein>
<keyword evidence="4" id="KW-1185">Reference proteome</keyword>
<organism evidence="3 4">
    <name type="scientific">Novosphingobium fuchskuhlense</name>
    <dbReference type="NCBI Taxonomy" id="1117702"/>
    <lineage>
        <taxon>Bacteria</taxon>
        <taxon>Pseudomonadati</taxon>
        <taxon>Pseudomonadota</taxon>
        <taxon>Alphaproteobacteria</taxon>
        <taxon>Sphingomonadales</taxon>
        <taxon>Sphingomonadaceae</taxon>
        <taxon>Novosphingobium</taxon>
    </lineage>
</organism>
<dbReference type="GO" id="GO:0015074">
    <property type="term" value="P:DNA integration"/>
    <property type="evidence" value="ECO:0007669"/>
    <property type="project" value="InterPro"/>
</dbReference>
<dbReference type="OrthoDB" id="7216962at2"/>
<keyword evidence="1" id="KW-0233">DNA recombination</keyword>
<dbReference type="Pfam" id="PF00589">
    <property type="entry name" value="Phage_integrase"/>
    <property type="match status" value="1"/>
</dbReference>
<evidence type="ECO:0000256" key="1">
    <source>
        <dbReference type="ARBA" id="ARBA00023172"/>
    </source>
</evidence>
<proteinExistence type="predicted"/>
<dbReference type="InterPro" id="IPR011010">
    <property type="entry name" value="DNA_brk_join_enz"/>
</dbReference>
<gene>
    <name evidence="3" type="ORF">AQZ52_00560</name>
</gene>
<comment type="caution">
    <text evidence="3">The sequence shown here is derived from an EMBL/GenBank/DDBJ whole genome shotgun (WGS) entry which is preliminary data.</text>
</comment>
<accession>A0A124JWN1</accession>
<evidence type="ECO:0000313" key="3">
    <source>
        <dbReference type="EMBL" id="KUR73507.1"/>
    </source>
</evidence>
<dbReference type="InterPro" id="IPR002104">
    <property type="entry name" value="Integrase_catalytic"/>
</dbReference>
<dbReference type="RefSeq" id="WP_067906024.1">
    <property type="nucleotide sequence ID" value="NZ_KQ954244.1"/>
</dbReference>
<evidence type="ECO:0000313" key="4">
    <source>
        <dbReference type="Proteomes" id="UP000058012"/>
    </source>
</evidence>
<dbReference type="SUPFAM" id="SSF56349">
    <property type="entry name" value="DNA breaking-rejoining enzymes"/>
    <property type="match status" value="1"/>
</dbReference>
<reference evidence="3 4" key="1">
    <citation type="submission" date="2015-10" db="EMBL/GenBank/DDBJ databases">
        <title>Draft genome sequence of Novosphingobium fuchskuhlense DSM 25065 isolated from a surface water sample of the southwest basin of Lake Grosse Fuchskuhle.</title>
        <authorList>
            <person name="Ruckert C."/>
            <person name="Winkler A."/>
            <person name="Glaeser J."/>
            <person name="Grossart H.-P."/>
            <person name="Kalinowski J."/>
            <person name="Glaeser S."/>
        </authorList>
    </citation>
    <scope>NUCLEOTIDE SEQUENCE [LARGE SCALE GENOMIC DNA]</scope>
    <source>
        <strain evidence="3 4">FNE08-7</strain>
    </source>
</reference>
<dbReference type="GO" id="GO:0003677">
    <property type="term" value="F:DNA binding"/>
    <property type="evidence" value="ECO:0007669"/>
    <property type="project" value="InterPro"/>
</dbReference>
<feature type="domain" description="Tyr recombinase" evidence="2">
    <location>
        <begin position="169"/>
        <end position="346"/>
    </location>
</feature>
<dbReference type="Proteomes" id="UP000058012">
    <property type="component" value="Unassembled WGS sequence"/>
</dbReference>
<dbReference type="STRING" id="1117702.AQZ52_00560"/>